<dbReference type="NCBIfam" id="TIGR00254">
    <property type="entry name" value="GGDEF"/>
    <property type="match status" value="1"/>
</dbReference>
<keyword evidence="1" id="KW-0472">Membrane</keyword>
<dbReference type="AlphaFoldDB" id="E0S1B0"/>
<evidence type="ECO:0000259" key="3">
    <source>
        <dbReference type="PROSITE" id="PS50887"/>
    </source>
</evidence>
<dbReference type="PROSITE" id="PS50839">
    <property type="entry name" value="CHASE"/>
    <property type="match status" value="1"/>
</dbReference>
<dbReference type="KEGG" id="bpb:bpr_I0843"/>
<dbReference type="InterPro" id="IPR000160">
    <property type="entry name" value="GGDEF_dom"/>
</dbReference>
<gene>
    <name evidence="4" type="ordered locus">bpr_I0843</name>
</gene>
<dbReference type="InterPro" id="IPR043128">
    <property type="entry name" value="Rev_trsase/Diguanyl_cyclase"/>
</dbReference>
<accession>E0S1B0</accession>
<dbReference type="GO" id="GO:1902201">
    <property type="term" value="P:negative regulation of bacterial-type flagellum-dependent cell motility"/>
    <property type="evidence" value="ECO:0007669"/>
    <property type="project" value="TreeGrafter"/>
</dbReference>
<dbReference type="Proteomes" id="UP000001299">
    <property type="component" value="Chromosome 1"/>
</dbReference>
<feature type="transmembrane region" description="Helical" evidence="1">
    <location>
        <begin position="6"/>
        <end position="29"/>
    </location>
</feature>
<evidence type="ECO:0000313" key="5">
    <source>
        <dbReference type="Proteomes" id="UP000001299"/>
    </source>
</evidence>
<dbReference type="PANTHER" id="PTHR45138:SF6">
    <property type="entry name" value="DIGUANYLATE CYCLASE DGCN"/>
    <property type="match status" value="1"/>
</dbReference>
<dbReference type="HOGENOM" id="CLU_021245_2_0_9"/>
<feature type="domain" description="GGDEF" evidence="3">
    <location>
        <begin position="314"/>
        <end position="456"/>
    </location>
</feature>
<dbReference type="PANTHER" id="PTHR45138">
    <property type="entry name" value="REGULATORY COMPONENTS OF SENSORY TRANSDUCTION SYSTEM"/>
    <property type="match status" value="1"/>
</dbReference>
<keyword evidence="5" id="KW-1185">Reference proteome</keyword>
<protein>
    <submittedName>
        <fullName evidence="4">GGDEF domain-containing protein</fullName>
    </submittedName>
</protein>
<dbReference type="InterPro" id="IPR006189">
    <property type="entry name" value="CHASE_dom"/>
</dbReference>
<dbReference type="GO" id="GO:0052621">
    <property type="term" value="F:diguanylate cyclase activity"/>
    <property type="evidence" value="ECO:0007669"/>
    <property type="project" value="TreeGrafter"/>
</dbReference>
<evidence type="ECO:0000313" key="4">
    <source>
        <dbReference type="EMBL" id="ADL33585.1"/>
    </source>
</evidence>
<dbReference type="eggNOG" id="COG2199">
    <property type="taxonomic scope" value="Bacteria"/>
</dbReference>
<dbReference type="CDD" id="cd01949">
    <property type="entry name" value="GGDEF"/>
    <property type="match status" value="1"/>
</dbReference>
<evidence type="ECO:0000259" key="2">
    <source>
        <dbReference type="PROSITE" id="PS50839"/>
    </source>
</evidence>
<dbReference type="PROSITE" id="PS50887">
    <property type="entry name" value="GGDEF"/>
    <property type="match status" value="1"/>
</dbReference>
<dbReference type="STRING" id="515622.bpr_I0843"/>
<dbReference type="SMART" id="SM00267">
    <property type="entry name" value="GGDEF"/>
    <property type="match status" value="1"/>
</dbReference>
<dbReference type="Gene3D" id="3.30.70.270">
    <property type="match status" value="1"/>
</dbReference>
<keyword evidence="1" id="KW-1133">Transmembrane helix</keyword>
<dbReference type="EMBL" id="CP001810">
    <property type="protein sequence ID" value="ADL33585.1"/>
    <property type="molecule type" value="Genomic_DNA"/>
</dbReference>
<name>E0S1B0_BUTPB</name>
<dbReference type="GO" id="GO:0043709">
    <property type="term" value="P:cell adhesion involved in single-species biofilm formation"/>
    <property type="evidence" value="ECO:0007669"/>
    <property type="project" value="TreeGrafter"/>
</dbReference>
<reference evidence="4 5" key="1">
    <citation type="journal article" date="2010" name="PLoS ONE">
        <title>The glycobiome of the rumen bacterium Butyrivibrio proteoclasticus B316(T) highlights adaptation to a polysaccharide-rich environment.</title>
        <authorList>
            <person name="Kelly W.J."/>
            <person name="Leahy S.C."/>
            <person name="Altermann E."/>
            <person name="Yeoman C.J."/>
            <person name="Dunne J.C."/>
            <person name="Kong Z."/>
            <person name="Pacheco D.M."/>
            <person name="Li D."/>
            <person name="Noel S.J."/>
            <person name="Moon C.D."/>
            <person name="Cookson A.L."/>
            <person name="Attwood G.T."/>
        </authorList>
    </citation>
    <scope>NUCLEOTIDE SEQUENCE [LARGE SCALE GENOMIC DNA]</scope>
    <source>
        <strain evidence="5">ATCC 51982 / DSM 14932 / B316</strain>
    </source>
</reference>
<dbReference type="Pfam" id="PF00990">
    <property type="entry name" value="GGDEF"/>
    <property type="match status" value="1"/>
</dbReference>
<organism evidence="4 5">
    <name type="scientific">Butyrivibrio proteoclasticus (strain ATCC 51982 / DSM 14932 / B316)</name>
    <name type="common">Clostridium proteoclasticum</name>
    <dbReference type="NCBI Taxonomy" id="515622"/>
    <lineage>
        <taxon>Bacteria</taxon>
        <taxon>Bacillati</taxon>
        <taxon>Bacillota</taxon>
        <taxon>Clostridia</taxon>
        <taxon>Lachnospirales</taxon>
        <taxon>Lachnospiraceae</taxon>
        <taxon>Butyrivibrio</taxon>
    </lineage>
</organism>
<dbReference type="InterPro" id="IPR050469">
    <property type="entry name" value="Diguanylate_Cyclase"/>
</dbReference>
<dbReference type="InterPro" id="IPR029787">
    <property type="entry name" value="Nucleotide_cyclase"/>
</dbReference>
<feature type="domain" description="CHASE" evidence="2">
    <location>
        <begin position="105"/>
        <end position="193"/>
    </location>
</feature>
<evidence type="ECO:0000256" key="1">
    <source>
        <dbReference type="SAM" id="Phobius"/>
    </source>
</evidence>
<feature type="transmembrane region" description="Helical" evidence="1">
    <location>
        <begin position="253"/>
        <end position="275"/>
    </location>
</feature>
<dbReference type="SUPFAM" id="SSF55073">
    <property type="entry name" value="Nucleotide cyclase"/>
    <property type="match status" value="1"/>
</dbReference>
<keyword evidence="1" id="KW-0812">Transmembrane</keyword>
<dbReference type="GO" id="GO:0005886">
    <property type="term" value="C:plasma membrane"/>
    <property type="evidence" value="ECO:0007669"/>
    <property type="project" value="TreeGrafter"/>
</dbReference>
<dbReference type="RefSeq" id="WP_013280241.1">
    <property type="nucleotide sequence ID" value="NC_014387.1"/>
</dbReference>
<sequence>MTKQKSVTLGLITFVVTLIITVGLAGLYINRTSSSRKERASFIADSIGNRIEAEIDNREYIARVFEIQLKSDKGQLSQDSFYDISDALFNDYLDVIDISLAPGGVVEYIYPATSSLHRGTNFFEDERYGIYADYSKMSKVSVIISPATLNDDTKGIIVTKPIYLDDDSFWGFATITVDETAFMTDASVFRLADEGYEYELIGNNVISGENRVIVTDSEKEIPNPVQAMISTVGGGYWTLYIAPVKRWIRWPEVLSAFAIALVISALAALFMYAYMNMQANAKELEVLSYRDALTNLYNPRSYHEHMDELSKKKLPYGIIYMDLNDFKMVNDTYGHDTGDALLNIVAKRLQNSIREKDRAFRIGGDEFVVVIHGTHDKKFYESVISRMRQNVARDVVVGEITLKVSISAGFARCPEDGTKLEDVIKIADDAMYYNKRLLKARRAQENGEGQVSSRDIR</sequence>
<dbReference type="eggNOG" id="COG3452">
    <property type="taxonomic scope" value="Bacteria"/>
</dbReference>
<proteinExistence type="predicted"/>
<dbReference type="SMART" id="SM01079">
    <property type="entry name" value="CHASE"/>
    <property type="match status" value="1"/>
</dbReference>